<evidence type="ECO:0000313" key="8">
    <source>
        <dbReference type="Proteomes" id="UP000830835"/>
    </source>
</evidence>
<dbReference type="PANTHER" id="PTHR35936:SF35">
    <property type="entry name" value="L-CYSTINE-BINDING PROTEIN TCYJ"/>
    <property type="match status" value="1"/>
</dbReference>
<evidence type="ECO:0000256" key="2">
    <source>
        <dbReference type="ARBA" id="ARBA00010333"/>
    </source>
</evidence>
<protein>
    <submittedName>
        <fullName evidence="7">ABC transporter substrate-binding protein</fullName>
    </submittedName>
</protein>
<comment type="caution">
    <text evidence="7">The sequence shown here is derived from an EMBL/GenBank/DDBJ whole genome shotgun (WGS) entry which is preliminary data.</text>
</comment>
<keyword evidence="8" id="KW-1185">Reference proteome</keyword>
<dbReference type="EMBL" id="JAFIRA010000007">
    <property type="protein sequence ID" value="MCJ2542222.1"/>
    <property type="molecule type" value="Genomic_DNA"/>
</dbReference>
<dbReference type="Proteomes" id="UP000830835">
    <property type="component" value="Unassembled WGS sequence"/>
</dbReference>
<reference evidence="7" key="1">
    <citation type="submission" date="2021-02" db="EMBL/GenBank/DDBJ databases">
        <title>The CRISPR/cas machinery reduction and long-range gene transfer in the hot spring cyanobacterium Synechococcus.</title>
        <authorList>
            <person name="Dvorak P."/>
            <person name="Jahodarova E."/>
            <person name="Hasler P."/>
            <person name="Poulickova A."/>
        </authorList>
    </citation>
    <scope>NUCLEOTIDE SEQUENCE</scope>
    <source>
        <strain evidence="7">Rupite</strain>
    </source>
</reference>
<dbReference type="SUPFAM" id="SSF53850">
    <property type="entry name" value="Periplasmic binding protein-like II"/>
    <property type="match status" value="1"/>
</dbReference>
<evidence type="ECO:0000313" key="7">
    <source>
        <dbReference type="EMBL" id="MCJ2542222.1"/>
    </source>
</evidence>
<gene>
    <name evidence="7" type="ORF">JX360_04770</name>
</gene>
<evidence type="ECO:0000256" key="5">
    <source>
        <dbReference type="SAM" id="SignalP"/>
    </source>
</evidence>
<dbReference type="SMART" id="SM00062">
    <property type="entry name" value="PBPb"/>
    <property type="match status" value="1"/>
</dbReference>
<keyword evidence="3 5" id="KW-0732">Signal</keyword>
<dbReference type="PROSITE" id="PS51257">
    <property type="entry name" value="PROKAR_LIPOPROTEIN"/>
    <property type="match status" value="1"/>
</dbReference>
<dbReference type="Gene3D" id="3.40.190.10">
    <property type="entry name" value="Periplasmic binding protein-like II"/>
    <property type="match status" value="2"/>
</dbReference>
<dbReference type="PROSITE" id="PS01039">
    <property type="entry name" value="SBP_BACTERIAL_3"/>
    <property type="match status" value="1"/>
</dbReference>
<feature type="domain" description="Solute-binding protein family 3/N-terminal" evidence="6">
    <location>
        <begin position="45"/>
        <end position="281"/>
    </location>
</feature>
<organism evidence="7 8">
    <name type="scientific">Thermostichus vulcanus str. 'Rupite'</name>
    <dbReference type="NCBI Taxonomy" id="2813851"/>
    <lineage>
        <taxon>Bacteria</taxon>
        <taxon>Bacillati</taxon>
        <taxon>Cyanobacteriota</taxon>
        <taxon>Cyanophyceae</taxon>
        <taxon>Thermostichales</taxon>
        <taxon>Thermostichaceae</taxon>
        <taxon>Thermostichus</taxon>
    </lineage>
</organism>
<comment type="similarity">
    <text evidence="2 4">Belongs to the bacterial solute-binding protein 3 family.</text>
</comment>
<evidence type="ECO:0000256" key="3">
    <source>
        <dbReference type="ARBA" id="ARBA00022729"/>
    </source>
</evidence>
<feature type="chain" id="PRO_5047332076" evidence="5">
    <location>
        <begin position="32"/>
        <end position="287"/>
    </location>
</feature>
<name>A0ABT0C8V8_THEVL</name>
<accession>A0ABT0C8V8</accession>
<sequence length="287" mass="31166">MFVSRRRSLQAFLLTLAGCLTLGTTQGSLMAQSSDLLAQVQERGVLRVSTDSNYRPQSYLNPDGTWEGFDVDVAREIASRLGVEAEFLDINFDVITAGSWNGRWDVNVGSMTVTAERQQALLFTIPYYYTPASFVVHETSTIPDIPSLEGKRVGVGTATTYQAYLEGALTLEGETIEIPAPSVDIRIYDTDSLALQDLALGDGIRLDAVLTALPTAEDAIQEGLPLKTLGDPVYYEALAVALDRSSPASSESLQAKITEILEAMHADGTLTALSERYYGIDLTKKVE</sequence>
<feature type="signal peptide" evidence="5">
    <location>
        <begin position="1"/>
        <end position="31"/>
    </location>
</feature>
<comment type="subcellular location">
    <subcellularLocation>
        <location evidence="1">Cell envelope</location>
    </subcellularLocation>
</comment>
<dbReference type="InterPro" id="IPR018313">
    <property type="entry name" value="SBP_3_CS"/>
</dbReference>
<dbReference type="InterPro" id="IPR001638">
    <property type="entry name" value="Solute-binding_3/MltF_N"/>
</dbReference>
<dbReference type="PANTHER" id="PTHR35936">
    <property type="entry name" value="MEMBRANE-BOUND LYTIC MUREIN TRANSGLYCOSYLASE F"/>
    <property type="match status" value="1"/>
</dbReference>
<evidence type="ECO:0000256" key="4">
    <source>
        <dbReference type="RuleBase" id="RU003744"/>
    </source>
</evidence>
<evidence type="ECO:0000259" key="6">
    <source>
        <dbReference type="SMART" id="SM00062"/>
    </source>
</evidence>
<evidence type="ECO:0000256" key="1">
    <source>
        <dbReference type="ARBA" id="ARBA00004196"/>
    </source>
</evidence>
<proteinExistence type="inferred from homology"/>
<dbReference type="CDD" id="cd13713">
    <property type="entry name" value="PBP2_Cystine_like_1"/>
    <property type="match status" value="1"/>
</dbReference>
<dbReference type="Pfam" id="PF00497">
    <property type="entry name" value="SBP_bac_3"/>
    <property type="match status" value="1"/>
</dbReference>
<dbReference type="RefSeq" id="WP_244349450.1">
    <property type="nucleotide sequence ID" value="NZ_JAFIRA010000007.1"/>
</dbReference>